<evidence type="ECO:0000313" key="16">
    <source>
        <dbReference type="Proteomes" id="UP000250443"/>
    </source>
</evidence>
<dbReference type="EMBL" id="UAUF01000008">
    <property type="protein sequence ID" value="SPZ02993.1"/>
    <property type="molecule type" value="Genomic_DNA"/>
</dbReference>
<evidence type="ECO:0000256" key="11">
    <source>
        <dbReference type="ARBA" id="ARBA00023201"/>
    </source>
</evidence>
<feature type="transmembrane region" description="Helical" evidence="12">
    <location>
        <begin position="70"/>
        <end position="88"/>
    </location>
</feature>
<gene>
    <name evidence="15" type="primary">nhaK_1</name>
    <name evidence="14" type="ORF">IRZ65_03375</name>
    <name evidence="15" type="ORF">NCTC11842_00963</name>
</gene>
<feature type="transmembrane region" description="Helical" evidence="12">
    <location>
        <begin position="195"/>
        <end position="218"/>
    </location>
</feature>
<feature type="transmembrane region" description="Helical" evidence="12">
    <location>
        <begin position="30"/>
        <end position="50"/>
    </location>
</feature>
<dbReference type="InterPro" id="IPR018422">
    <property type="entry name" value="Cation/H_exchanger_CPA1"/>
</dbReference>
<feature type="transmembrane region" description="Helical" evidence="12">
    <location>
        <begin position="380"/>
        <end position="400"/>
    </location>
</feature>
<sequence>MLELAAAFICFTALLTYVNYRFVGLPPTIGVMVIALVFSVLLQIASALGFPMLEETIEQLIQRIDFNELLMNWMLSFLLFAGALHVNVQDLRSYRWPIGLLATLGVLVSTALIGGTAYYVFPLLGWHVDLVYCLLFGALISPTDPIAVLGILRSAKAPKSLEITIVGESLFNDGVAVVVFTVLLGILASGETPSAGHAVMLFVEEALGGILFGSVIGYVTYRMLKSIDQYQIEVLLTLALVIGGAAVAPHLHVSGPIAMVVAGLFIGNRGREKAMSDTTRRYVDGFWELIDEILNAMLFVLIGMELLLLPVTGLHLAAAVAFTLAILLIRWISVTPVVMLTPHWRHMAKGTMGILTWGALRGGISVALALSLPAGPERDLILTITYILVLFSILMQGLTIGRVVRRVTGNAPSEPDQHGH</sequence>
<reference evidence="14 17" key="2">
    <citation type="submission" date="2020-10" db="EMBL/GenBank/DDBJ databases">
        <title>Genome sequences of Pseudomonas isolates.</title>
        <authorList>
            <person name="Wessels L."/>
            <person name="Reich F."/>
            <person name="Hammerl J."/>
        </authorList>
    </citation>
    <scope>NUCLEOTIDE SEQUENCE [LARGE SCALE GENOMIC DNA]</scope>
    <source>
        <strain evidence="14 17">20-MO00624-0</strain>
    </source>
</reference>
<evidence type="ECO:0000256" key="6">
    <source>
        <dbReference type="ARBA" id="ARBA00022692"/>
    </source>
</evidence>
<dbReference type="GO" id="GO:0098719">
    <property type="term" value="P:sodium ion import across plasma membrane"/>
    <property type="evidence" value="ECO:0007669"/>
    <property type="project" value="TreeGrafter"/>
</dbReference>
<dbReference type="Pfam" id="PF00999">
    <property type="entry name" value="Na_H_Exchanger"/>
    <property type="match status" value="1"/>
</dbReference>
<feature type="transmembrane region" description="Helical" evidence="12">
    <location>
        <begin position="354"/>
        <end position="374"/>
    </location>
</feature>
<evidence type="ECO:0000256" key="4">
    <source>
        <dbReference type="ARBA" id="ARBA00022449"/>
    </source>
</evidence>
<evidence type="ECO:0000256" key="5">
    <source>
        <dbReference type="ARBA" id="ARBA00022475"/>
    </source>
</evidence>
<keyword evidence="10 12" id="KW-0472">Membrane</keyword>
<dbReference type="Proteomes" id="UP000626180">
    <property type="component" value="Unassembled WGS sequence"/>
</dbReference>
<feature type="transmembrane region" description="Helical" evidence="12">
    <location>
        <begin position="6"/>
        <end position="23"/>
    </location>
</feature>
<feature type="domain" description="Cation/H+ exchanger transmembrane" evidence="13">
    <location>
        <begin position="12"/>
        <end position="405"/>
    </location>
</feature>
<feature type="transmembrane region" description="Helical" evidence="12">
    <location>
        <begin position="170"/>
        <end position="189"/>
    </location>
</feature>
<accession>A0A2X2C6Y7</accession>
<evidence type="ECO:0000259" key="13">
    <source>
        <dbReference type="Pfam" id="PF00999"/>
    </source>
</evidence>
<keyword evidence="5" id="KW-1003">Cell membrane</keyword>
<evidence type="ECO:0000313" key="15">
    <source>
        <dbReference type="EMBL" id="SPZ02993.1"/>
    </source>
</evidence>
<dbReference type="Gene3D" id="6.10.140.1330">
    <property type="match status" value="1"/>
</dbReference>
<evidence type="ECO:0000256" key="9">
    <source>
        <dbReference type="ARBA" id="ARBA00023065"/>
    </source>
</evidence>
<dbReference type="InterPro" id="IPR006153">
    <property type="entry name" value="Cation/H_exchanger_TM"/>
</dbReference>
<feature type="transmembrane region" description="Helical" evidence="12">
    <location>
        <begin position="127"/>
        <end position="149"/>
    </location>
</feature>
<evidence type="ECO:0000313" key="14">
    <source>
        <dbReference type="EMBL" id="MBF8639727.1"/>
    </source>
</evidence>
<dbReference type="GO" id="GO:0015386">
    <property type="term" value="F:potassium:proton antiporter activity"/>
    <property type="evidence" value="ECO:0007669"/>
    <property type="project" value="TreeGrafter"/>
</dbReference>
<keyword evidence="3" id="KW-0813">Transport</keyword>
<dbReference type="PANTHER" id="PTHR10110">
    <property type="entry name" value="SODIUM/HYDROGEN EXCHANGER"/>
    <property type="match status" value="1"/>
</dbReference>
<dbReference type="GO" id="GO:0005886">
    <property type="term" value="C:plasma membrane"/>
    <property type="evidence" value="ECO:0007669"/>
    <property type="project" value="UniProtKB-SubCell"/>
</dbReference>
<dbReference type="GO" id="GO:0051453">
    <property type="term" value="P:regulation of intracellular pH"/>
    <property type="evidence" value="ECO:0007669"/>
    <property type="project" value="TreeGrafter"/>
</dbReference>
<dbReference type="RefSeq" id="WP_010796964.1">
    <property type="nucleotide sequence ID" value="NZ_FQYS01000002.1"/>
</dbReference>
<keyword evidence="9" id="KW-0406">Ion transport</keyword>
<feature type="transmembrane region" description="Helical" evidence="12">
    <location>
        <begin position="314"/>
        <end position="333"/>
    </location>
</feature>
<evidence type="ECO:0000256" key="12">
    <source>
        <dbReference type="SAM" id="Phobius"/>
    </source>
</evidence>
<keyword evidence="8" id="KW-0915">Sodium</keyword>
<evidence type="ECO:0000256" key="1">
    <source>
        <dbReference type="ARBA" id="ARBA00004651"/>
    </source>
</evidence>
<evidence type="ECO:0000313" key="17">
    <source>
        <dbReference type="Proteomes" id="UP000626180"/>
    </source>
</evidence>
<evidence type="ECO:0000256" key="8">
    <source>
        <dbReference type="ARBA" id="ARBA00023053"/>
    </source>
</evidence>
<keyword evidence="11" id="KW-0739">Sodium transport</keyword>
<feature type="transmembrane region" description="Helical" evidence="12">
    <location>
        <begin position="100"/>
        <end position="121"/>
    </location>
</feature>
<dbReference type="EMBL" id="JADMCD010000001">
    <property type="protein sequence ID" value="MBF8639727.1"/>
    <property type="molecule type" value="Genomic_DNA"/>
</dbReference>
<keyword evidence="6 12" id="KW-0812">Transmembrane</keyword>
<evidence type="ECO:0000256" key="10">
    <source>
        <dbReference type="ARBA" id="ARBA00023136"/>
    </source>
</evidence>
<evidence type="ECO:0000256" key="7">
    <source>
        <dbReference type="ARBA" id="ARBA00022989"/>
    </source>
</evidence>
<organism evidence="15 16">
    <name type="scientific">Pseudomonas luteola</name>
    <dbReference type="NCBI Taxonomy" id="47886"/>
    <lineage>
        <taxon>Bacteria</taxon>
        <taxon>Pseudomonadati</taxon>
        <taxon>Pseudomonadota</taxon>
        <taxon>Gammaproteobacteria</taxon>
        <taxon>Pseudomonadales</taxon>
        <taxon>Pseudomonadaceae</taxon>
        <taxon>Pseudomonas</taxon>
    </lineage>
</organism>
<reference evidence="15 16" key="1">
    <citation type="submission" date="2018-06" db="EMBL/GenBank/DDBJ databases">
        <authorList>
            <consortium name="Pathogen Informatics"/>
            <person name="Doyle S."/>
        </authorList>
    </citation>
    <scope>NUCLEOTIDE SEQUENCE [LARGE SCALE GENOMIC DNA]</scope>
    <source>
        <strain evidence="15 16">NCTC11842</strain>
    </source>
</reference>
<evidence type="ECO:0000256" key="2">
    <source>
        <dbReference type="ARBA" id="ARBA00007367"/>
    </source>
</evidence>
<keyword evidence="17" id="KW-1185">Reference proteome</keyword>
<comment type="similarity">
    <text evidence="2">Belongs to the monovalent cation:proton antiporter 1 (CPA1) transporter (TC 2.A.36) family.</text>
</comment>
<proteinExistence type="inferred from homology"/>
<name>A0A2X2C6Y7_PSELU</name>
<dbReference type="AlphaFoldDB" id="A0A2X2C6Y7"/>
<comment type="subcellular location">
    <subcellularLocation>
        <location evidence="1">Cell membrane</location>
        <topology evidence="1">Multi-pass membrane protein</topology>
    </subcellularLocation>
</comment>
<evidence type="ECO:0000256" key="3">
    <source>
        <dbReference type="ARBA" id="ARBA00022448"/>
    </source>
</evidence>
<dbReference type="GO" id="GO:0015385">
    <property type="term" value="F:sodium:proton antiporter activity"/>
    <property type="evidence" value="ECO:0007669"/>
    <property type="project" value="InterPro"/>
</dbReference>
<dbReference type="PANTHER" id="PTHR10110:SF195">
    <property type="entry name" value="NA(+)_H(+) ANTIPORTER NHAS2"/>
    <property type="match status" value="1"/>
</dbReference>
<protein>
    <submittedName>
        <fullName evidence="15">Sodium/hydrogen exchanger</fullName>
    </submittedName>
    <submittedName>
        <fullName evidence="14">Sodium:proton antiporter</fullName>
    </submittedName>
</protein>
<keyword evidence="7 12" id="KW-1133">Transmembrane helix</keyword>
<keyword evidence="4" id="KW-0050">Antiport</keyword>
<feature type="transmembrane region" description="Helical" evidence="12">
    <location>
        <begin position="230"/>
        <end position="247"/>
    </location>
</feature>
<dbReference type="Proteomes" id="UP000250443">
    <property type="component" value="Unassembled WGS sequence"/>
</dbReference>